<sequence>MFERVLVLAVGGVLVSGCSDRPPETQDPMADPIQARGATDGIGYDLEVPQEASRKMLGIDESAPGDFPAQGPALGPHPDPWLSMTGVSGSAGSFQRWSLYVPAGKSKVTFKISGGTGDVDLYVNRGTPPTTSVYQCRPNLSGNNETCTILLPQEGTYHVGLYGYSAYSGVSLTGTYDDPPLCPPWPWPWRWPLPVNPAPPPPWPPIIDIADSIVGHFNYWTLDVPSGQSVVTFTLSGGTGDADLYVNFGTAPTTTTYQCRPDLRGNNETCTLTAPSAGTYFVGLRAYSAYSGVTLTTTYTAGP</sequence>
<dbReference type="Pfam" id="PF04151">
    <property type="entry name" value="PPC"/>
    <property type="match status" value="2"/>
</dbReference>
<dbReference type="AlphaFoldDB" id="A0A3A8JN35"/>
<dbReference type="OrthoDB" id="6278496at2"/>
<proteinExistence type="predicted"/>
<feature type="domain" description="Peptidase C-terminal archaeal/bacterial" evidence="1">
    <location>
        <begin position="218"/>
        <end position="285"/>
    </location>
</feature>
<dbReference type="Gene3D" id="2.60.120.380">
    <property type="match status" value="2"/>
</dbReference>
<gene>
    <name evidence="2" type="ORF">D7X32_33465</name>
</gene>
<comment type="caution">
    <text evidence="2">The sequence shown here is derived from an EMBL/GenBank/DDBJ whole genome shotgun (WGS) entry which is preliminary data.</text>
</comment>
<accession>A0A3A8JN35</accession>
<dbReference type="PROSITE" id="PS51257">
    <property type="entry name" value="PROKAR_LIPOPROTEIN"/>
    <property type="match status" value="1"/>
</dbReference>
<feature type="domain" description="Peptidase C-terminal archaeal/bacterial" evidence="1">
    <location>
        <begin position="96"/>
        <end position="163"/>
    </location>
</feature>
<evidence type="ECO:0000259" key="1">
    <source>
        <dbReference type="Pfam" id="PF04151"/>
    </source>
</evidence>
<dbReference type="InterPro" id="IPR007280">
    <property type="entry name" value="Peptidase_C_arc/bac"/>
</dbReference>
<name>A0A3A8JN35_9BACT</name>
<keyword evidence="3" id="KW-1185">Reference proteome</keyword>
<dbReference type="Proteomes" id="UP000268313">
    <property type="component" value="Unassembled WGS sequence"/>
</dbReference>
<reference evidence="3" key="1">
    <citation type="submission" date="2018-09" db="EMBL/GenBank/DDBJ databases">
        <authorList>
            <person name="Livingstone P.G."/>
            <person name="Whitworth D.E."/>
        </authorList>
    </citation>
    <scope>NUCLEOTIDE SEQUENCE [LARGE SCALE GENOMIC DNA]</scope>
    <source>
        <strain evidence="3">CA043D</strain>
    </source>
</reference>
<evidence type="ECO:0000313" key="2">
    <source>
        <dbReference type="EMBL" id="RKG97202.1"/>
    </source>
</evidence>
<dbReference type="EMBL" id="RAWE01000185">
    <property type="protein sequence ID" value="RKG97202.1"/>
    <property type="molecule type" value="Genomic_DNA"/>
</dbReference>
<organism evidence="2 3">
    <name type="scientific">Corallococcus carmarthensis</name>
    <dbReference type="NCBI Taxonomy" id="2316728"/>
    <lineage>
        <taxon>Bacteria</taxon>
        <taxon>Pseudomonadati</taxon>
        <taxon>Myxococcota</taxon>
        <taxon>Myxococcia</taxon>
        <taxon>Myxococcales</taxon>
        <taxon>Cystobacterineae</taxon>
        <taxon>Myxococcaceae</taxon>
        <taxon>Corallococcus</taxon>
    </lineage>
</organism>
<evidence type="ECO:0000313" key="3">
    <source>
        <dbReference type="Proteomes" id="UP000268313"/>
    </source>
</evidence>
<protein>
    <recommendedName>
        <fullName evidence="1">Peptidase C-terminal archaeal/bacterial domain-containing protein</fullName>
    </recommendedName>
</protein>